<sequence length="170" mass="20497">MTILNKLKAWVVILIFISIVSLLFSNSIYSKQKRYINEDKQQFLYEINNSISKSKAEVDNMILNNEKKYIDYKDIKCFKIYHRNLERSIFGFKKKSRFINSELSNGFQQLWDNYNSIEPINGEDIKEYYEQLFERADGKECILLNDEDVYMFQEILKFYNTIQEEIDNLM</sequence>
<protein>
    <submittedName>
        <fullName evidence="2">Uncharacterized protein</fullName>
    </submittedName>
</protein>
<keyword evidence="1" id="KW-1133">Transmembrane helix</keyword>
<name>A0A1M4YV68_9FIRM</name>
<evidence type="ECO:0000313" key="3">
    <source>
        <dbReference type="Proteomes" id="UP000184114"/>
    </source>
</evidence>
<organism evidence="2 3">
    <name type="scientific">Tissierella praeacuta DSM 18095</name>
    <dbReference type="NCBI Taxonomy" id="1123404"/>
    <lineage>
        <taxon>Bacteria</taxon>
        <taxon>Bacillati</taxon>
        <taxon>Bacillota</taxon>
        <taxon>Tissierellia</taxon>
        <taxon>Tissierellales</taxon>
        <taxon>Tissierellaceae</taxon>
        <taxon>Tissierella</taxon>
    </lineage>
</organism>
<reference evidence="3" key="1">
    <citation type="submission" date="2016-11" db="EMBL/GenBank/DDBJ databases">
        <authorList>
            <person name="Varghese N."/>
            <person name="Submissions S."/>
        </authorList>
    </citation>
    <scope>NUCLEOTIDE SEQUENCE [LARGE SCALE GENOMIC DNA]</scope>
    <source>
        <strain evidence="3">DSM 18095</strain>
    </source>
</reference>
<keyword evidence="1" id="KW-0472">Membrane</keyword>
<gene>
    <name evidence="2" type="ORF">SAMN02745784_02782</name>
</gene>
<dbReference type="RefSeq" id="WP_072977364.1">
    <property type="nucleotide sequence ID" value="NZ_FQTY01000019.1"/>
</dbReference>
<feature type="transmembrane region" description="Helical" evidence="1">
    <location>
        <begin position="7"/>
        <end position="29"/>
    </location>
</feature>
<dbReference type="AlphaFoldDB" id="A0A1M4YV68"/>
<dbReference type="Proteomes" id="UP000184114">
    <property type="component" value="Unassembled WGS sequence"/>
</dbReference>
<evidence type="ECO:0000256" key="1">
    <source>
        <dbReference type="SAM" id="Phobius"/>
    </source>
</evidence>
<proteinExistence type="predicted"/>
<accession>A0A1M4YV68</accession>
<evidence type="ECO:0000313" key="2">
    <source>
        <dbReference type="EMBL" id="SHF09467.1"/>
    </source>
</evidence>
<dbReference type="EMBL" id="FQTY01000019">
    <property type="protein sequence ID" value="SHF09467.1"/>
    <property type="molecule type" value="Genomic_DNA"/>
</dbReference>
<keyword evidence="1" id="KW-0812">Transmembrane</keyword>
<keyword evidence="3" id="KW-1185">Reference proteome</keyword>
<dbReference type="GeneID" id="90994670"/>